<keyword evidence="3" id="KW-0687">Ribonucleoprotein</keyword>
<dbReference type="GO" id="GO:0003723">
    <property type="term" value="F:RNA binding"/>
    <property type="evidence" value="ECO:0007669"/>
    <property type="project" value="InterPro"/>
</dbReference>
<evidence type="ECO:0000256" key="1">
    <source>
        <dbReference type="ARBA" id="ARBA00010531"/>
    </source>
</evidence>
<comment type="similarity">
    <text evidence="1">Belongs to the universal ribosomal protein uL1 family.</text>
</comment>
<organism evidence="4 5">
    <name type="scientific">Ephemerocybe angulata</name>
    <dbReference type="NCBI Taxonomy" id="980116"/>
    <lineage>
        <taxon>Eukaryota</taxon>
        <taxon>Fungi</taxon>
        <taxon>Dikarya</taxon>
        <taxon>Basidiomycota</taxon>
        <taxon>Agaricomycotina</taxon>
        <taxon>Agaricomycetes</taxon>
        <taxon>Agaricomycetidae</taxon>
        <taxon>Agaricales</taxon>
        <taxon>Agaricineae</taxon>
        <taxon>Psathyrellaceae</taxon>
        <taxon>Ephemerocybe</taxon>
    </lineage>
</organism>
<evidence type="ECO:0000313" key="4">
    <source>
        <dbReference type="EMBL" id="KAF6742493.1"/>
    </source>
</evidence>
<dbReference type="CDD" id="cd00403">
    <property type="entry name" value="Ribosomal_L1"/>
    <property type="match status" value="1"/>
</dbReference>
<comment type="caution">
    <text evidence="4">The sequence shown here is derived from an EMBL/GenBank/DDBJ whole genome shotgun (WGS) entry which is preliminary data.</text>
</comment>
<keyword evidence="5" id="KW-1185">Reference proteome</keyword>
<proteinExistence type="inferred from homology"/>
<dbReference type="OrthoDB" id="2449818at2759"/>
<dbReference type="GO" id="GO:0006412">
    <property type="term" value="P:translation"/>
    <property type="evidence" value="ECO:0007669"/>
    <property type="project" value="InterPro"/>
</dbReference>
<name>A0A8H6HAW0_9AGAR</name>
<evidence type="ECO:0000313" key="5">
    <source>
        <dbReference type="Proteomes" id="UP000521943"/>
    </source>
</evidence>
<evidence type="ECO:0000256" key="3">
    <source>
        <dbReference type="ARBA" id="ARBA00023274"/>
    </source>
</evidence>
<dbReference type="AlphaFoldDB" id="A0A8H6HAW0"/>
<keyword evidence="2 4" id="KW-0689">Ribosomal protein</keyword>
<dbReference type="InterPro" id="IPR050257">
    <property type="entry name" value="eL8/uL1-like"/>
</dbReference>
<accession>A0A8H6HAW0</accession>
<dbReference type="GO" id="GO:0015934">
    <property type="term" value="C:large ribosomal subunit"/>
    <property type="evidence" value="ECO:0007669"/>
    <property type="project" value="InterPro"/>
</dbReference>
<evidence type="ECO:0000256" key="2">
    <source>
        <dbReference type="ARBA" id="ARBA00022980"/>
    </source>
</evidence>
<sequence length="204" mass="23052">MGNSKLSVASVRGSVKELLAESQEKKRNFVETIELQIGLKNYDPQRDKRFSGTVKLPNVPRPRMSICILADANDIDRAKQIELEYMSVDDLKKLNKNKSSSRSSPRSTTPFLASEALIKQIPRLLGPGLSKVPHPPSPTPTDLSNKITEVRSTIKFQLKKVLCLRLSARRPRQHDDDQVLGNKNWQNIKSLHIKSTMGKPIRLY</sequence>
<dbReference type="EMBL" id="JACGCI010000182">
    <property type="protein sequence ID" value="KAF6742493.1"/>
    <property type="molecule type" value="Genomic_DNA"/>
</dbReference>
<protein>
    <submittedName>
        <fullName evidence="4">60S ribosomal protein l10a</fullName>
    </submittedName>
</protein>
<dbReference type="GO" id="GO:0003735">
    <property type="term" value="F:structural constituent of ribosome"/>
    <property type="evidence" value="ECO:0007669"/>
    <property type="project" value="InterPro"/>
</dbReference>
<gene>
    <name evidence="4" type="ORF">DFP72DRAFT_938032</name>
</gene>
<dbReference type="PANTHER" id="PTHR23105">
    <property type="entry name" value="RIBOSOMAL PROTEIN L7AE FAMILY MEMBER"/>
    <property type="match status" value="1"/>
</dbReference>
<reference evidence="4 5" key="1">
    <citation type="submission" date="2020-07" db="EMBL/GenBank/DDBJ databases">
        <title>Comparative genomics of pyrophilous fungi reveals a link between fire events and developmental genes.</title>
        <authorList>
            <consortium name="DOE Joint Genome Institute"/>
            <person name="Steindorff A.S."/>
            <person name="Carver A."/>
            <person name="Calhoun S."/>
            <person name="Stillman K."/>
            <person name="Liu H."/>
            <person name="Lipzen A."/>
            <person name="Pangilinan J."/>
            <person name="Labutti K."/>
            <person name="Bruns T.D."/>
            <person name="Grigoriev I.V."/>
        </authorList>
    </citation>
    <scope>NUCLEOTIDE SEQUENCE [LARGE SCALE GENOMIC DNA]</scope>
    <source>
        <strain evidence="4 5">CBS 144469</strain>
    </source>
</reference>
<dbReference type="Pfam" id="PF00687">
    <property type="entry name" value="Ribosomal_L1"/>
    <property type="match status" value="1"/>
</dbReference>
<dbReference type="Gene3D" id="3.30.190.20">
    <property type="match status" value="2"/>
</dbReference>
<dbReference type="SUPFAM" id="SSF56808">
    <property type="entry name" value="Ribosomal protein L1"/>
    <property type="match status" value="1"/>
</dbReference>
<dbReference type="Proteomes" id="UP000521943">
    <property type="component" value="Unassembled WGS sequence"/>
</dbReference>
<dbReference type="PIRSF" id="PIRSF002155">
    <property type="entry name" value="Ribosomal_L1"/>
    <property type="match status" value="1"/>
</dbReference>
<dbReference type="InterPro" id="IPR002143">
    <property type="entry name" value="Ribosomal_uL1"/>
</dbReference>
<dbReference type="InterPro" id="IPR023674">
    <property type="entry name" value="Ribosomal_uL1-like"/>
</dbReference>
<dbReference type="InterPro" id="IPR028364">
    <property type="entry name" value="Ribosomal_uL1/biogenesis"/>
</dbReference>